<keyword evidence="2" id="KW-1185">Reference proteome</keyword>
<dbReference type="Proteomes" id="UP000217790">
    <property type="component" value="Unassembled WGS sequence"/>
</dbReference>
<dbReference type="EMBL" id="KZ293681">
    <property type="protein sequence ID" value="PBK86950.1"/>
    <property type="molecule type" value="Genomic_DNA"/>
</dbReference>
<evidence type="ECO:0008006" key="3">
    <source>
        <dbReference type="Google" id="ProtNLM"/>
    </source>
</evidence>
<dbReference type="AlphaFoldDB" id="A0A2H3CYP2"/>
<proteinExistence type="predicted"/>
<evidence type="ECO:0000313" key="2">
    <source>
        <dbReference type="Proteomes" id="UP000217790"/>
    </source>
</evidence>
<sequence length="542" mass="62798">MALLNFTHNWFPSVNAFTQNEPDVPYLYQFSSVVPVLWNRSYTKVALCRDVMQYYWDHESRRLRGLMNQLNTTLRTSYSLDNPFLSSILEECIAKDCNFGMAYGRLRVIWYTGNWTTILDVLCRREEEDQERRQKAVIGNQIVHARLAPRRVWDLYSNRVVPYWIMDLHSNIRWPRPISHAWVDEKDRAAPVPIPKDVDLNLIRIEMLNLGAEYAWLDILCLRQVGGRREDLCTEEWEVDVPTIGAVYRGKNVACYLSGLGRPLTLKEGDLDRDRSWFRRAWTLQEVGEDRVIAGYTLAEPLHAEFKDRKYETELLTRFHKQLQSTHEMTFWVPEALKEMWKRVSTNLVDKIAGLAFLMDFDTIPAYHESESLKQAWTAFANSMDEDCRGELFFLCAEPGNTGRKWRPSWDQVMTKPVPAYELNPRIGGIDEDSCDAECMEGRVQGLAVVEEGDRHGVLIVEDDGGIEQFKVTAAHTYPILEDTYTMIYTCKFVGSRGHGWVVGRSLPGGKFEKVATLEISHEEQCSLKAVDSFERHRYILV</sequence>
<accession>A0A2H3CYP2</accession>
<name>A0A2H3CYP2_ARMGA</name>
<gene>
    <name evidence="1" type="ORF">ARMGADRAFT_1123451</name>
</gene>
<dbReference type="OrthoDB" id="5418601at2759"/>
<dbReference type="InParanoid" id="A0A2H3CYP2"/>
<protein>
    <recommendedName>
        <fullName evidence="3">Heterokaryon incompatibility domain-containing protein</fullName>
    </recommendedName>
</protein>
<evidence type="ECO:0000313" key="1">
    <source>
        <dbReference type="EMBL" id="PBK86950.1"/>
    </source>
</evidence>
<organism evidence="1 2">
    <name type="scientific">Armillaria gallica</name>
    <name type="common">Bulbous honey fungus</name>
    <name type="synonym">Armillaria bulbosa</name>
    <dbReference type="NCBI Taxonomy" id="47427"/>
    <lineage>
        <taxon>Eukaryota</taxon>
        <taxon>Fungi</taxon>
        <taxon>Dikarya</taxon>
        <taxon>Basidiomycota</taxon>
        <taxon>Agaricomycotina</taxon>
        <taxon>Agaricomycetes</taxon>
        <taxon>Agaricomycetidae</taxon>
        <taxon>Agaricales</taxon>
        <taxon>Marasmiineae</taxon>
        <taxon>Physalacriaceae</taxon>
        <taxon>Armillaria</taxon>
    </lineage>
</organism>
<reference evidence="2" key="1">
    <citation type="journal article" date="2017" name="Nat. Ecol. Evol.">
        <title>Genome expansion and lineage-specific genetic innovations in the forest pathogenic fungi Armillaria.</title>
        <authorList>
            <person name="Sipos G."/>
            <person name="Prasanna A.N."/>
            <person name="Walter M.C."/>
            <person name="O'Connor E."/>
            <person name="Balint B."/>
            <person name="Krizsan K."/>
            <person name="Kiss B."/>
            <person name="Hess J."/>
            <person name="Varga T."/>
            <person name="Slot J."/>
            <person name="Riley R."/>
            <person name="Boka B."/>
            <person name="Rigling D."/>
            <person name="Barry K."/>
            <person name="Lee J."/>
            <person name="Mihaltcheva S."/>
            <person name="LaButti K."/>
            <person name="Lipzen A."/>
            <person name="Waldron R."/>
            <person name="Moloney N.M."/>
            <person name="Sperisen C."/>
            <person name="Kredics L."/>
            <person name="Vagvoelgyi C."/>
            <person name="Patrignani A."/>
            <person name="Fitzpatrick D."/>
            <person name="Nagy I."/>
            <person name="Doyle S."/>
            <person name="Anderson J.B."/>
            <person name="Grigoriev I.V."/>
            <person name="Gueldener U."/>
            <person name="Muensterkoetter M."/>
            <person name="Nagy L.G."/>
        </authorList>
    </citation>
    <scope>NUCLEOTIDE SEQUENCE [LARGE SCALE GENOMIC DNA]</scope>
    <source>
        <strain evidence="2">Ar21-2</strain>
    </source>
</reference>